<feature type="region of interest" description="Disordered" evidence="1">
    <location>
        <begin position="1"/>
        <end position="69"/>
    </location>
</feature>
<evidence type="ECO:0000313" key="3">
    <source>
        <dbReference type="Proteomes" id="UP001206483"/>
    </source>
</evidence>
<dbReference type="RefSeq" id="WP_253800236.1">
    <property type="nucleotide sequence ID" value="NZ_BAAAUB010000002.1"/>
</dbReference>
<reference evidence="2 3" key="1">
    <citation type="submission" date="2022-06" db="EMBL/GenBank/DDBJ databases">
        <title>Sequencing the genomes of 1000 actinobacteria strains.</title>
        <authorList>
            <person name="Klenk H.-P."/>
        </authorList>
    </citation>
    <scope>NUCLEOTIDE SEQUENCE [LARGE SCALE GENOMIC DNA]</scope>
    <source>
        <strain evidence="2 3">DSM 41656</strain>
    </source>
</reference>
<evidence type="ECO:0000313" key="2">
    <source>
        <dbReference type="EMBL" id="MCP2311654.1"/>
    </source>
</evidence>
<feature type="compositionally biased region" description="Basic and acidic residues" evidence="1">
    <location>
        <begin position="39"/>
        <end position="48"/>
    </location>
</feature>
<accession>A0ABT1J3B6</accession>
<comment type="caution">
    <text evidence="2">The sequence shown here is derived from an EMBL/GenBank/DDBJ whole genome shotgun (WGS) entry which is preliminary data.</text>
</comment>
<gene>
    <name evidence="2" type="ORF">FHR36_004817</name>
</gene>
<dbReference type="Proteomes" id="UP001206483">
    <property type="component" value="Unassembled WGS sequence"/>
</dbReference>
<protein>
    <submittedName>
        <fullName evidence="2">Uncharacterized protein</fullName>
    </submittedName>
</protein>
<sequence length="69" mass="7560">MNRQDDPPHGTLGIPETGGGGAPDPAGRRPPGSTPAADPGRRTHGVERRARRFRRIEQLELPPYEPVRE</sequence>
<keyword evidence="3" id="KW-1185">Reference proteome</keyword>
<dbReference type="EMBL" id="JAMZDX010000004">
    <property type="protein sequence ID" value="MCP2311654.1"/>
    <property type="molecule type" value="Genomic_DNA"/>
</dbReference>
<organism evidence="2 3">
    <name type="scientific">Kitasatospora paracochleata</name>
    <dbReference type="NCBI Taxonomy" id="58354"/>
    <lineage>
        <taxon>Bacteria</taxon>
        <taxon>Bacillati</taxon>
        <taxon>Actinomycetota</taxon>
        <taxon>Actinomycetes</taxon>
        <taxon>Kitasatosporales</taxon>
        <taxon>Streptomycetaceae</taxon>
        <taxon>Kitasatospora</taxon>
    </lineage>
</organism>
<name>A0ABT1J3B6_9ACTN</name>
<evidence type="ECO:0000256" key="1">
    <source>
        <dbReference type="SAM" id="MobiDB-lite"/>
    </source>
</evidence>
<proteinExistence type="predicted"/>